<evidence type="ECO:0000256" key="1">
    <source>
        <dbReference type="SAM" id="MobiDB-lite"/>
    </source>
</evidence>
<feature type="region of interest" description="Disordered" evidence="1">
    <location>
        <begin position="1"/>
        <end position="35"/>
    </location>
</feature>
<evidence type="ECO:0000313" key="3">
    <source>
        <dbReference type="Proteomes" id="UP000001918"/>
    </source>
</evidence>
<accession>D1ADL7</accession>
<name>D1ADL7_THECD</name>
<proteinExistence type="predicted"/>
<sequence>MLSSQVKTGEPQPGAVRAAWDAPAPGAISPPVFDTRDGVAKKFNAREISPRT</sequence>
<dbReference type="AlphaFoldDB" id="D1ADL7"/>
<evidence type="ECO:0000313" key="2">
    <source>
        <dbReference type="EMBL" id="ACY97477.1"/>
    </source>
</evidence>
<organism evidence="2 3">
    <name type="scientific">Thermomonospora curvata (strain ATCC 19995 / DSM 43183 / JCM 3096 / KCTC 9072 / NBRC 15933 / NCIMB 10081 / Henssen B9)</name>
    <dbReference type="NCBI Taxonomy" id="471852"/>
    <lineage>
        <taxon>Bacteria</taxon>
        <taxon>Bacillati</taxon>
        <taxon>Actinomycetota</taxon>
        <taxon>Actinomycetes</taxon>
        <taxon>Streptosporangiales</taxon>
        <taxon>Thermomonosporaceae</taxon>
        <taxon>Thermomonospora</taxon>
    </lineage>
</organism>
<dbReference type="HOGENOM" id="CLU_3085730_0_0_11"/>
<dbReference type="KEGG" id="tcu:Tcur_1908"/>
<gene>
    <name evidence="2" type="ordered locus">Tcur_1908</name>
</gene>
<protein>
    <submittedName>
        <fullName evidence="2">Uncharacterized protein</fullName>
    </submittedName>
</protein>
<dbReference type="RefSeq" id="WP_012852261.1">
    <property type="nucleotide sequence ID" value="NC_013510.1"/>
</dbReference>
<keyword evidence="3" id="KW-1185">Reference proteome</keyword>
<dbReference type="Proteomes" id="UP000001918">
    <property type="component" value="Chromosome"/>
</dbReference>
<reference evidence="2 3" key="1">
    <citation type="journal article" date="2011" name="Stand. Genomic Sci.">
        <title>Complete genome sequence of Thermomonospora curvata type strain (B9).</title>
        <authorList>
            <person name="Chertkov O."/>
            <person name="Sikorski J."/>
            <person name="Nolan M."/>
            <person name="Lapidus A."/>
            <person name="Lucas S."/>
            <person name="Del Rio T.G."/>
            <person name="Tice H."/>
            <person name="Cheng J.F."/>
            <person name="Goodwin L."/>
            <person name="Pitluck S."/>
            <person name="Liolios K."/>
            <person name="Ivanova N."/>
            <person name="Mavromatis K."/>
            <person name="Mikhailova N."/>
            <person name="Ovchinnikova G."/>
            <person name="Pati A."/>
            <person name="Chen A."/>
            <person name="Palaniappan K."/>
            <person name="Djao O.D."/>
            <person name="Land M."/>
            <person name="Hauser L."/>
            <person name="Chang Y.J."/>
            <person name="Jeffries C.D."/>
            <person name="Brettin T."/>
            <person name="Han C."/>
            <person name="Detter J.C."/>
            <person name="Rohde M."/>
            <person name="Goker M."/>
            <person name="Woyke T."/>
            <person name="Bristow J."/>
            <person name="Eisen J.A."/>
            <person name="Markowitz V."/>
            <person name="Hugenholtz P."/>
            <person name="Klenk H.P."/>
            <person name="Kyrpides N.C."/>
        </authorList>
    </citation>
    <scope>NUCLEOTIDE SEQUENCE [LARGE SCALE GENOMIC DNA]</scope>
    <source>
        <strain evidence="3">ATCC 19995 / DSM 43183 / JCM 3096 / KCTC 9072 / NBRC 15933 / NCIMB 10081 / Henssen B9</strain>
    </source>
</reference>
<dbReference type="EMBL" id="CP001738">
    <property type="protein sequence ID" value="ACY97477.1"/>
    <property type="molecule type" value="Genomic_DNA"/>
</dbReference>